<keyword evidence="2" id="KW-0496">Mitochondrion</keyword>
<reference evidence="2" key="1">
    <citation type="journal article" date="2004" name="RNA">
        <title>Mitochondrial 3' tRNA editing in the jakobid Seculamonas ecuadoriensis: a novel mechanism and implications for tRNA processing.</title>
        <authorList>
            <person name="Leigh J."/>
            <person name="Lang B.F."/>
        </authorList>
    </citation>
    <scope>NUCLEOTIDE SEQUENCE</scope>
    <source>
        <strain evidence="2">ATCC 50422</strain>
    </source>
</reference>
<dbReference type="RefSeq" id="YP_007890679.1">
    <property type="nucleotide sequence ID" value="NC_021127.1"/>
</dbReference>
<geneLocation type="mitochondrion" evidence="2"/>
<dbReference type="AlphaFoldDB" id="M4QL43"/>
<name>M4QL43_JAKLI</name>
<evidence type="ECO:0000313" key="2">
    <source>
        <dbReference type="EMBL" id="AGH24173.1"/>
    </source>
</evidence>
<reference evidence="2" key="2">
    <citation type="journal article" date="2006" name="RNA">
        <title>Hybrid E. coli--Mitochondrial ribonuclease P RNAs are catalytically active.</title>
        <authorList>
            <person name="Seif E."/>
            <person name="Cadieux A."/>
            <person name="Lang B.F."/>
        </authorList>
    </citation>
    <scope>NUCLEOTIDE SEQUENCE</scope>
    <source>
        <strain evidence="2">ATCC 50422</strain>
    </source>
</reference>
<dbReference type="EMBL" id="KC353355">
    <property type="protein sequence ID" value="AGH24173.1"/>
    <property type="molecule type" value="Genomic_DNA"/>
</dbReference>
<reference evidence="2" key="3">
    <citation type="journal article" date="2013" name="Genome Biol. Evol.">
        <title>Strikingly bacteria-like and gene-rich mitochondrial genomes throughout jakobid protists.</title>
        <authorList>
            <person name="Burger G."/>
            <person name="Gray M.W."/>
            <person name="Forget L."/>
            <person name="Lang B.F."/>
        </authorList>
    </citation>
    <scope>NUCLEOTIDE SEQUENCE</scope>
    <source>
        <strain evidence="2">ATCC 50422</strain>
    </source>
</reference>
<evidence type="ECO:0000256" key="1">
    <source>
        <dbReference type="SAM" id="MobiDB-lite"/>
    </source>
</evidence>
<proteinExistence type="predicted"/>
<accession>M4QL43</accession>
<gene>
    <name evidence="2" type="primary">orf686</name>
</gene>
<feature type="region of interest" description="Disordered" evidence="1">
    <location>
        <begin position="502"/>
        <end position="571"/>
    </location>
</feature>
<dbReference type="GeneID" id="15333108"/>
<sequence>MDFKDFFGGEQGYFDSNSFAAKPFFEDFSSYSWEEISCFCHRQDLHFVSSRQFIANIKWIREQHLLDLPKDDHSTSTSLDSTADSSSQFDPDFLLLQLPKDFLILKDHSFNISKSSFIALLEIYSWYLSSDTFLNSQELTFLPHPRKIKEVISFFEDFQDDTHFLVQSLKKRFIFLLPFLVLKILDEIVAHLEIPEEINSPEQLILVRNLFFISPIQISSIQSFSADDGLTTQETQISSTDSLNSFTIDSFPFEILFDSNKAKVNFFLDGLLKMLLLDATSSSHFNTLAGKTALHKKNKERKVKESYRNHLFVVSSTIVPFHSFRWHDVLAWKEMTPTQRLDYLEKYRSSQGKYLYKSELQDQSNSSSYFFSLSPSRLDSLYKGSSFASRNDFSSVNQLLESITKKLTTDQRMTGSTKFPLETEEACDEFKKTMISLSKSNIDLTIYLSESSSYSMGCFPETLSNIFGLKKQDYYSQDEMVAQEAPSIEGVRFTMIPKPTVTTTLSSTNSHSPTVASQSNHSVASQSNHSVASQSNHSVATQSNHSVATQSNHSVATQSNHSVASNDSSPTIPSIFNRPTNLFYEQRRSTYESFLWFLITMSFWQNVYCSESSFPMPKKVRTAFERNDFLSLFPFLETKDRLIHAYNLGMAGEKEFITTINFITLASSQLVKECTNQTFLEHILFV</sequence>
<protein>
    <submittedName>
        <fullName evidence="2">Uncharacterized protein</fullName>
    </submittedName>
</protein>
<organism evidence="2">
    <name type="scientific">Jakoba libera</name>
    <name type="common">Flagellate</name>
    <name type="synonym">Cryptobia libera</name>
    <dbReference type="NCBI Taxonomy" id="143017"/>
    <lineage>
        <taxon>Eukaryota</taxon>
        <taxon>Discoba</taxon>
        <taxon>Jakobida</taxon>
        <taxon>Histionina</taxon>
        <taxon>Jakobidae</taxon>
        <taxon>Jakoba</taxon>
    </lineage>
</organism>